<dbReference type="InterPro" id="IPR011993">
    <property type="entry name" value="PH-like_dom_sf"/>
</dbReference>
<evidence type="ECO:0000313" key="2">
    <source>
        <dbReference type="EMBL" id="KAI6646734.1"/>
    </source>
</evidence>
<proteinExistence type="predicted"/>
<comment type="caution">
    <text evidence="2">The sequence shown here is derived from an EMBL/GenBank/DDBJ whole genome shotgun (WGS) entry which is preliminary data.</text>
</comment>
<protein>
    <recommendedName>
        <fullName evidence="1">PH domain-containing protein</fullName>
    </recommendedName>
</protein>
<dbReference type="EMBL" id="JAKMXF010000354">
    <property type="protein sequence ID" value="KAI6646734.1"/>
    <property type="molecule type" value="Genomic_DNA"/>
</dbReference>
<dbReference type="Gene3D" id="6.10.140.680">
    <property type="match status" value="1"/>
</dbReference>
<dbReference type="InterPro" id="IPR001849">
    <property type="entry name" value="PH_domain"/>
</dbReference>
<dbReference type="AlphaFoldDB" id="A0AAV7JDI3"/>
<dbReference type="Gene3D" id="2.30.29.30">
    <property type="entry name" value="Pleckstrin-homology domain (PH domain)/Phosphotyrosine-binding domain (PTB)"/>
    <property type="match status" value="1"/>
</dbReference>
<dbReference type="SUPFAM" id="SSF50729">
    <property type="entry name" value="PH domain-like"/>
    <property type="match status" value="1"/>
</dbReference>
<name>A0AAV7JDI3_9METZ</name>
<dbReference type="InterPro" id="IPR041681">
    <property type="entry name" value="PH_9"/>
</dbReference>
<evidence type="ECO:0000259" key="1">
    <source>
        <dbReference type="PROSITE" id="PS50003"/>
    </source>
</evidence>
<accession>A0AAV7JDI3</accession>
<dbReference type="Proteomes" id="UP001165289">
    <property type="component" value="Unassembled WGS sequence"/>
</dbReference>
<dbReference type="InterPro" id="IPR043537">
    <property type="entry name" value="Tiam1/Tiam2/Sif"/>
</dbReference>
<keyword evidence="3" id="KW-1185">Reference proteome</keyword>
<dbReference type="PANTHER" id="PTHR46001:SF3">
    <property type="entry name" value="PROTEIN STILL LIFE, ISOFORM SIF TYPE 1"/>
    <property type="match status" value="1"/>
</dbReference>
<dbReference type="GO" id="GO:0007264">
    <property type="term" value="P:small GTPase-mediated signal transduction"/>
    <property type="evidence" value="ECO:0007669"/>
    <property type="project" value="InterPro"/>
</dbReference>
<evidence type="ECO:0000313" key="3">
    <source>
        <dbReference type="Proteomes" id="UP001165289"/>
    </source>
</evidence>
<dbReference type="PANTHER" id="PTHR46001">
    <property type="entry name" value="TIAM (MAMMALIAN TUMOR INVASION AND METASTASIS FACTOR) HOMOLOG"/>
    <property type="match status" value="1"/>
</dbReference>
<feature type="domain" description="PH" evidence="1">
    <location>
        <begin position="1"/>
        <end position="102"/>
    </location>
</feature>
<organism evidence="2 3">
    <name type="scientific">Oopsacas minuta</name>
    <dbReference type="NCBI Taxonomy" id="111878"/>
    <lineage>
        <taxon>Eukaryota</taxon>
        <taxon>Metazoa</taxon>
        <taxon>Porifera</taxon>
        <taxon>Hexactinellida</taxon>
        <taxon>Hexasterophora</taxon>
        <taxon>Lyssacinosida</taxon>
        <taxon>Leucopsacidae</taxon>
        <taxon>Oopsacas</taxon>
    </lineage>
</organism>
<dbReference type="SMART" id="SM00233">
    <property type="entry name" value="PH"/>
    <property type="match status" value="1"/>
</dbReference>
<dbReference type="PROSITE" id="PS50003">
    <property type="entry name" value="PH_DOMAIN"/>
    <property type="match status" value="1"/>
</dbReference>
<reference evidence="2 3" key="1">
    <citation type="journal article" date="2023" name="BMC Biol.">
        <title>The compact genome of the sponge Oopsacas minuta (Hexactinellida) is lacking key metazoan core genes.</title>
        <authorList>
            <person name="Santini S."/>
            <person name="Schenkelaars Q."/>
            <person name="Jourda C."/>
            <person name="Duchesne M."/>
            <person name="Belahbib H."/>
            <person name="Rocher C."/>
            <person name="Selva M."/>
            <person name="Riesgo A."/>
            <person name="Vervoort M."/>
            <person name="Leys S.P."/>
            <person name="Kodjabachian L."/>
            <person name="Le Bivic A."/>
            <person name="Borchiellini C."/>
            <person name="Claverie J.M."/>
            <person name="Renard E."/>
        </authorList>
    </citation>
    <scope>NUCLEOTIDE SEQUENCE [LARGE SCALE GENOMIC DNA]</scope>
    <source>
        <strain evidence="2">SPO-2</strain>
    </source>
</reference>
<dbReference type="Pfam" id="PF15410">
    <property type="entry name" value="PH_9"/>
    <property type="match status" value="1"/>
</dbReference>
<sequence length="180" mass="20838">MSHKKKRLHISSKNRWKRHWCSVRGASLILHSKEDSSVLYNARADPILCLDLEGSLVQTAYECFKRNHVFTISLPNGHAYYMQAITQGELLKWIQQLHCSAAIACTRQLNRSLAIDKLRMRCTQLETEIEGDLKIKNRADNKLSSTQDVSLKEKLSNELTPLEFSVDLLQAELYRYRFTN</sequence>
<gene>
    <name evidence="2" type="ORF">LOD99_12854</name>
</gene>
<dbReference type="GO" id="GO:0005085">
    <property type="term" value="F:guanyl-nucleotide exchange factor activity"/>
    <property type="evidence" value="ECO:0007669"/>
    <property type="project" value="InterPro"/>
</dbReference>